<name>A0A835KXC0_9POAL</name>
<reference evidence="1" key="1">
    <citation type="submission" date="2020-07" db="EMBL/GenBank/DDBJ databases">
        <title>Genome sequence and genetic diversity analysis of an under-domesticated orphan crop, white fonio (Digitaria exilis).</title>
        <authorList>
            <person name="Bennetzen J.L."/>
            <person name="Chen S."/>
            <person name="Ma X."/>
            <person name="Wang X."/>
            <person name="Yssel A.E.J."/>
            <person name="Chaluvadi S.R."/>
            <person name="Johnson M."/>
            <person name="Gangashetty P."/>
            <person name="Hamidou F."/>
            <person name="Sanogo M.D."/>
            <person name="Zwaenepoel A."/>
            <person name="Wallace J."/>
            <person name="Van De Peer Y."/>
            <person name="Van Deynze A."/>
        </authorList>
    </citation>
    <scope>NUCLEOTIDE SEQUENCE</scope>
    <source>
        <tissue evidence="1">Leaves</tissue>
    </source>
</reference>
<protein>
    <submittedName>
        <fullName evidence="1">Uncharacterized protein</fullName>
    </submittedName>
</protein>
<dbReference type="AlphaFoldDB" id="A0A835KXC0"/>
<comment type="caution">
    <text evidence="1">The sequence shown here is derived from an EMBL/GenBank/DDBJ whole genome shotgun (WGS) entry which is preliminary data.</text>
</comment>
<dbReference type="Proteomes" id="UP000636709">
    <property type="component" value="Unassembled WGS sequence"/>
</dbReference>
<dbReference type="EMBL" id="JACEFO010000319">
    <property type="protein sequence ID" value="KAF8775519.1"/>
    <property type="molecule type" value="Genomic_DNA"/>
</dbReference>
<evidence type="ECO:0000313" key="2">
    <source>
        <dbReference type="Proteomes" id="UP000636709"/>
    </source>
</evidence>
<keyword evidence="2" id="KW-1185">Reference proteome</keyword>
<accession>A0A835KXC0</accession>
<sequence length="57" mass="6220">MGATAVTKLGTRICWFGVGHPGSTEAVAFPRLKRWLSWICPTGRSDFVAAEEQQQAV</sequence>
<proteinExistence type="predicted"/>
<gene>
    <name evidence="1" type="ORF">HU200_004519</name>
</gene>
<evidence type="ECO:0000313" key="1">
    <source>
        <dbReference type="EMBL" id="KAF8775519.1"/>
    </source>
</evidence>
<organism evidence="1 2">
    <name type="scientific">Digitaria exilis</name>
    <dbReference type="NCBI Taxonomy" id="1010633"/>
    <lineage>
        <taxon>Eukaryota</taxon>
        <taxon>Viridiplantae</taxon>
        <taxon>Streptophyta</taxon>
        <taxon>Embryophyta</taxon>
        <taxon>Tracheophyta</taxon>
        <taxon>Spermatophyta</taxon>
        <taxon>Magnoliopsida</taxon>
        <taxon>Liliopsida</taxon>
        <taxon>Poales</taxon>
        <taxon>Poaceae</taxon>
        <taxon>PACMAD clade</taxon>
        <taxon>Panicoideae</taxon>
        <taxon>Panicodae</taxon>
        <taxon>Paniceae</taxon>
        <taxon>Anthephorinae</taxon>
        <taxon>Digitaria</taxon>
    </lineage>
</organism>